<comment type="caution">
    <text evidence="1">The sequence shown here is derived from an EMBL/GenBank/DDBJ whole genome shotgun (WGS) entry which is preliminary data.</text>
</comment>
<dbReference type="AlphaFoldDB" id="A0A7J7E1W1"/>
<gene>
    <name evidence="1" type="ORF">HS088_TW01G00353</name>
</gene>
<keyword evidence="2" id="KW-1185">Reference proteome</keyword>
<organism evidence="1 2">
    <name type="scientific">Tripterygium wilfordii</name>
    <name type="common">Thunder God vine</name>
    <dbReference type="NCBI Taxonomy" id="458696"/>
    <lineage>
        <taxon>Eukaryota</taxon>
        <taxon>Viridiplantae</taxon>
        <taxon>Streptophyta</taxon>
        <taxon>Embryophyta</taxon>
        <taxon>Tracheophyta</taxon>
        <taxon>Spermatophyta</taxon>
        <taxon>Magnoliopsida</taxon>
        <taxon>eudicotyledons</taxon>
        <taxon>Gunneridae</taxon>
        <taxon>Pentapetalae</taxon>
        <taxon>rosids</taxon>
        <taxon>fabids</taxon>
        <taxon>Celastrales</taxon>
        <taxon>Celastraceae</taxon>
        <taxon>Tripterygium</taxon>
    </lineage>
</organism>
<keyword evidence="1" id="KW-0378">Hydrolase</keyword>
<dbReference type="InParanoid" id="A0A7J7E1W1"/>
<sequence length="120" mass="13344">MAIQKKTIRSMWNTKFSCPKTSYDNLISNITYSSISIGRASHTIKRTVKNVGLPNATYNITIEAEIRMSVMGMWDPPQHHQRNCAGPVSPCRSSVGPRPSWAVGSWRVSLLAVCNKILPV</sequence>
<dbReference type="GO" id="GO:0006508">
    <property type="term" value="P:proteolysis"/>
    <property type="evidence" value="ECO:0007669"/>
    <property type="project" value="UniProtKB-KW"/>
</dbReference>
<evidence type="ECO:0000313" key="1">
    <source>
        <dbReference type="EMBL" id="KAF5752444.1"/>
    </source>
</evidence>
<name>A0A7J7E1W1_TRIWF</name>
<reference evidence="1 2" key="1">
    <citation type="journal article" date="2020" name="Nat. Commun.">
        <title>Genome of Tripterygium wilfordii and identification of cytochrome P450 involved in triptolide biosynthesis.</title>
        <authorList>
            <person name="Tu L."/>
            <person name="Su P."/>
            <person name="Zhang Z."/>
            <person name="Gao L."/>
            <person name="Wang J."/>
            <person name="Hu T."/>
            <person name="Zhou J."/>
            <person name="Zhang Y."/>
            <person name="Zhao Y."/>
            <person name="Liu Y."/>
            <person name="Song Y."/>
            <person name="Tong Y."/>
            <person name="Lu Y."/>
            <person name="Yang J."/>
            <person name="Xu C."/>
            <person name="Jia M."/>
            <person name="Peters R.J."/>
            <person name="Huang L."/>
            <person name="Gao W."/>
        </authorList>
    </citation>
    <scope>NUCLEOTIDE SEQUENCE [LARGE SCALE GENOMIC DNA]</scope>
    <source>
        <strain evidence="2">cv. XIE 37</strain>
        <tissue evidence="1">Leaf</tissue>
    </source>
</reference>
<keyword evidence="1" id="KW-0645">Protease</keyword>
<proteinExistence type="predicted"/>
<dbReference type="Gene3D" id="2.60.40.2310">
    <property type="match status" value="1"/>
</dbReference>
<dbReference type="GO" id="GO:0008233">
    <property type="term" value="F:peptidase activity"/>
    <property type="evidence" value="ECO:0007669"/>
    <property type="project" value="UniProtKB-KW"/>
</dbReference>
<accession>A0A7J7E1W1</accession>
<evidence type="ECO:0000313" key="2">
    <source>
        <dbReference type="Proteomes" id="UP000593562"/>
    </source>
</evidence>
<dbReference type="EMBL" id="JAAARO010000001">
    <property type="protein sequence ID" value="KAF5752444.1"/>
    <property type="molecule type" value="Genomic_DNA"/>
</dbReference>
<dbReference type="Proteomes" id="UP000593562">
    <property type="component" value="Unassembled WGS sequence"/>
</dbReference>
<protein>
    <submittedName>
        <fullName evidence="1">CO(2)-response secreted protease</fullName>
    </submittedName>
</protein>